<keyword evidence="2" id="KW-0614">Plasmid</keyword>
<dbReference type="EMBL" id="CP022191">
    <property type="protein sequence ID" value="AWI86316.1"/>
    <property type="molecule type" value="Genomic_DNA"/>
</dbReference>
<name>A0A2U8HMN3_9RHOB</name>
<dbReference type="GO" id="GO:0006355">
    <property type="term" value="P:regulation of DNA-templated transcription"/>
    <property type="evidence" value="ECO:0007669"/>
    <property type="project" value="InterPro"/>
</dbReference>
<dbReference type="InterPro" id="IPR008807">
    <property type="entry name" value="ROS_MUCR"/>
</dbReference>
<geneLocation type="plasmid" evidence="2 3">
    <name>unnamed1</name>
</geneLocation>
<evidence type="ECO:0000313" key="2">
    <source>
        <dbReference type="EMBL" id="AWI86316.1"/>
    </source>
</evidence>
<organism evidence="2 3">
    <name type="scientific">Alloyangia pacifica</name>
    <dbReference type="NCBI Taxonomy" id="311180"/>
    <lineage>
        <taxon>Bacteria</taxon>
        <taxon>Pseudomonadati</taxon>
        <taxon>Pseudomonadota</taxon>
        <taxon>Alphaproteobacteria</taxon>
        <taxon>Rhodobacterales</taxon>
        <taxon>Roseobacteraceae</taxon>
        <taxon>Alloyangia</taxon>
    </lineage>
</organism>
<accession>A0A2U8HMN3</accession>
<evidence type="ECO:0000313" key="3">
    <source>
        <dbReference type="Proteomes" id="UP000244915"/>
    </source>
</evidence>
<evidence type="ECO:0000256" key="1">
    <source>
        <dbReference type="ARBA" id="ARBA00007031"/>
    </source>
</evidence>
<dbReference type="Proteomes" id="UP000244915">
    <property type="component" value="Plasmid unnamed1"/>
</dbReference>
<dbReference type="AlphaFoldDB" id="A0A2U8HMN3"/>
<dbReference type="RefSeq" id="WP_108970418.1">
    <property type="nucleotide sequence ID" value="NZ_CP022191.1"/>
</dbReference>
<dbReference type="Gene3D" id="1.10.10.1550">
    <property type="entry name" value="ROS/MUCR transcriptional regulator protein"/>
    <property type="match status" value="1"/>
</dbReference>
<dbReference type="Pfam" id="PF05443">
    <property type="entry name" value="ROS_MUCR"/>
    <property type="match status" value="1"/>
</dbReference>
<dbReference type="KEGG" id="ypac:CEW88_20605"/>
<dbReference type="GO" id="GO:0008270">
    <property type="term" value="F:zinc ion binding"/>
    <property type="evidence" value="ECO:0007669"/>
    <property type="project" value="InterPro"/>
</dbReference>
<gene>
    <name evidence="2" type="ORF">CEW88_20605</name>
</gene>
<dbReference type="GO" id="GO:0003677">
    <property type="term" value="F:DNA binding"/>
    <property type="evidence" value="ECO:0007669"/>
    <property type="project" value="InterPro"/>
</dbReference>
<dbReference type="InterPro" id="IPR041920">
    <property type="entry name" value="ROS/MUCR_sf"/>
</dbReference>
<comment type="similarity">
    <text evidence="1">Belongs to the ros/MucR family.</text>
</comment>
<reference evidence="2 3" key="1">
    <citation type="submission" date="2017-06" db="EMBL/GenBank/DDBJ databases">
        <title>Yangia sp. YSBP01 complete genome sequence.</title>
        <authorList>
            <person name="Woo J.-H."/>
            <person name="Kim H.-S."/>
        </authorList>
    </citation>
    <scope>NUCLEOTIDE SEQUENCE [LARGE SCALE GENOMIC DNA]</scope>
    <source>
        <strain evidence="2 3">YSBP01</strain>
        <plasmid evidence="2 3">unnamed1</plasmid>
    </source>
</reference>
<protein>
    <recommendedName>
        <fullName evidence="4">ROS/MUCR transcriptional regulator protein</fullName>
    </recommendedName>
</protein>
<sequence>MGKELRGFLLRILRWSRANASSPRGDSYSMLTCRETGMQKPLLRRHLREVLGMTPEEYRRKWRLPKDAPLVSQSYLDRREAARNMEWEG</sequence>
<evidence type="ECO:0008006" key="4">
    <source>
        <dbReference type="Google" id="ProtNLM"/>
    </source>
</evidence>
<proteinExistence type="inferred from homology"/>